<dbReference type="Pfam" id="PF04754">
    <property type="entry name" value="Transposase_31"/>
    <property type="match status" value="1"/>
</dbReference>
<protein>
    <recommendedName>
        <fullName evidence="1">Transposase (putative) YhgA-like domain-containing protein</fullName>
    </recommendedName>
</protein>
<feature type="domain" description="Transposase (putative) YhgA-like" evidence="1">
    <location>
        <begin position="23"/>
        <end position="81"/>
    </location>
</feature>
<name>A0A1V1NW20_9BACT</name>
<dbReference type="Proteomes" id="UP000189670">
    <property type="component" value="Unassembled WGS sequence"/>
</dbReference>
<comment type="caution">
    <text evidence="2">The sequence shown here is derived from an EMBL/GenBank/DDBJ whole genome shotgun (WGS) entry which is preliminary data.</text>
</comment>
<evidence type="ECO:0000313" key="3">
    <source>
        <dbReference type="Proteomes" id="UP000189670"/>
    </source>
</evidence>
<accession>A0A1V1NW20</accession>
<dbReference type="AlphaFoldDB" id="A0A1V1NW20"/>
<evidence type="ECO:0000313" key="2">
    <source>
        <dbReference type="EMBL" id="ETR66754.1"/>
    </source>
</evidence>
<proteinExistence type="predicted"/>
<reference evidence="3" key="1">
    <citation type="submission" date="2012-11" db="EMBL/GenBank/DDBJ databases">
        <authorList>
            <person name="Lucero-Rivera Y.E."/>
            <person name="Tovar-Ramirez D."/>
        </authorList>
    </citation>
    <scope>NUCLEOTIDE SEQUENCE [LARGE SCALE GENOMIC DNA]</scope>
    <source>
        <strain evidence="3">Araruama</strain>
    </source>
</reference>
<dbReference type="InterPro" id="IPR006842">
    <property type="entry name" value="Transposase_31"/>
</dbReference>
<dbReference type="EMBL" id="ATBP01001768">
    <property type="protein sequence ID" value="ETR66754.1"/>
    <property type="molecule type" value="Genomic_DNA"/>
</dbReference>
<sequence length="105" mass="12137">MLYHWTLERLGMHSHSGLWDESFKKEPDQKALNPILGIVFYIGKNQWTYSQEFLDLVHPNPFPDQYIPSFKHVLIDHSDKNKQVKGAKKSANCTIVDTGAFLSTF</sequence>
<organism evidence="2 3">
    <name type="scientific">Candidatus Magnetoglobus multicellularis str. Araruama</name>
    <dbReference type="NCBI Taxonomy" id="890399"/>
    <lineage>
        <taxon>Bacteria</taxon>
        <taxon>Pseudomonadati</taxon>
        <taxon>Thermodesulfobacteriota</taxon>
        <taxon>Desulfobacteria</taxon>
        <taxon>Desulfobacterales</taxon>
        <taxon>Desulfobacteraceae</taxon>
        <taxon>Candidatus Magnetoglobus</taxon>
    </lineage>
</organism>
<gene>
    <name evidence="2" type="ORF">OMM_12382</name>
</gene>
<evidence type="ECO:0000259" key="1">
    <source>
        <dbReference type="Pfam" id="PF04754"/>
    </source>
</evidence>